<dbReference type="GO" id="GO:0045165">
    <property type="term" value="P:cell fate commitment"/>
    <property type="evidence" value="ECO:0007669"/>
    <property type="project" value="TreeGrafter"/>
</dbReference>
<dbReference type="GO" id="GO:0005125">
    <property type="term" value="F:cytokine activity"/>
    <property type="evidence" value="ECO:0007669"/>
    <property type="project" value="TreeGrafter"/>
</dbReference>
<evidence type="ECO:0000256" key="1">
    <source>
        <dbReference type="ARBA" id="ARBA00004498"/>
    </source>
</evidence>
<dbReference type="InterPro" id="IPR043158">
    <property type="entry name" value="Wnt_C"/>
</dbReference>
<sequence length="356" mass="40068">MVRMVRVWLWSLTLAGVFTAMKVHAKGRNPRAITSEALSFCSSLKGNKNKRCSASPEKGLSAREGVELALEQCRKQFTDMRWNCSGVTVADIFQTQRILLAGSRESSFLEAIAAAGVAYQVTKGCSQGNWEECGCDSRMSGRGHKSGEMSWEWGGCSEDFRAGYDYSAKFMDPVKTEKSISGFVTRHNNEAGRKMIKDKMDKTCKCHGVSGSCTIRVCWRTMPKMAQVAVELRKKYDHALKVKMNKNKSKLLKMLRGRRGKKRNTNNRRPSVSSLVFLSESPEFCNPDERYGILGTHGRTCNKTSEGTDSCREMCCGRGYNGVRKVEDVKCNCSFIWCCHVKCDLCKKDWVEYTCK</sequence>
<evidence type="ECO:0000256" key="2">
    <source>
        <dbReference type="ARBA" id="ARBA00005683"/>
    </source>
</evidence>
<evidence type="ECO:0000256" key="7">
    <source>
        <dbReference type="ARBA" id="ARBA00023157"/>
    </source>
</evidence>
<evidence type="ECO:0000256" key="3">
    <source>
        <dbReference type="ARBA" id="ARBA00022473"/>
    </source>
</evidence>
<evidence type="ECO:0000256" key="11">
    <source>
        <dbReference type="SAM" id="SignalP"/>
    </source>
</evidence>
<keyword evidence="8" id="KW-0325">Glycoprotein</keyword>
<name>A0AAD9QVE8_ACRCE</name>
<keyword evidence="13" id="KW-1185">Reference proteome</keyword>
<reference evidence="12" key="2">
    <citation type="journal article" date="2023" name="Science">
        <title>Genomic signatures of disease resistance in endangered staghorn corals.</title>
        <authorList>
            <person name="Vollmer S.V."/>
            <person name="Selwyn J.D."/>
            <person name="Despard B.A."/>
            <person name="Roesel C.L."/>
        </authorList>
    </citation>
    <scope>NUCLEOTIDE SEQUENCE</scope>
    <source>
        <strain evidence="12">K2</strain>
    </source>
</reference>
<dbReference type="GO" id="GO:0030182">
    <property type="term" value="P:neuron differentiation"/>
    <property type="evidence" value="ECO:0007669"/>
    <property type="project" value="TreeGrafter"/>
</dbReference>
<dbReference type="GO" id="GO:0060070">
    <property type="term" value="P:canonical Wnt signaling pathway"/>
    <property type="evidence" value="ECO:0007669"/>
    <property type="project" value="TreeGrafter"/>
</dbReference>
<keyword evidence="6 10" id="KW-0879">Wnt signaling pathway</keyword>
<dbReference type="InterPro" id="IPR005817">
    <property type="entry name" value="Wnt"/>
</dbReference>
<dbReference type="Proteomes" id="UP001249851">
    <property type="component" value="Unassembled WGS sequence"/>
</dbReference>
<evidence type="ECO:0000256" key="6">
    <source>
        <dbReference type="ARBA" id="ARBA00022687"/>
    </source>
</evidence>
<evidence type="ECO:0000313" key="13">
    <source>
        <dbReference type="Proteomes" id="UP001249851"/>
    </source>
</evidence>
<keyword evidence="11" id="KW-0732">Signal</keyword>
<dbReference type="AlphaFoldDB" id="A0AAD9QVE8"/>
<keyword evidence="7" id="KW-1015">Disulfide bond</keyword>
<keyword evidence="9" id="KW-0449">Lipoprotein</keyword>
<proteinExistence type="inferred from homology"/>
<accession>A0AAD9QVE8</accession>
<keyword evidence="4" id="KW-0964">Secreted</keyword>
<dbReference type="InterPro" id="IPR018161">
    <property type="entry name" value="Wnt_CS"/>
</dbReference>
<protein>
    <recommendedName>
        <fullName evidence="10">Protein Wnt</fullName>
    </recommendedName>
</protein>
<dbReference type="Gene3D" id="3.30.2460.20">
    <property type="match status" value="1"/>
</dbReference>
<feature type="signal peptide" evidence="11">
    <location>
        <begin position="1"/>
        <end position="20"/>
    </location>
</feature>
<evidence type="ECO:0000256" key="10">
    <source>
        <dbReference type="RuleBase" id="RU003500"/>
    </source>
</evidence>
<reference evidence="12" key="1">
    <citation type="journal article" date="2023" name="G3 (Bethesda)">
        <title>Whole genome assembly and annotation of the endangered Caribbean coral Acropora cervicornis.</title>
        <authorList>
            <person name="Selwyn J.D."/>
            <person name="Vollmer S.V."/>
        </authorList>
    </citation>
    <scope>NUCLEOTIDE SEQUENCE</scope>
    <source>
        <strain evidence="12">K2</strain>
    </source>
</reference>
<dbReference type="EMBL" id="JARQWQ010000013">
    <property type="protein sequence ID" value="KAK2567801.1"/>
    <property type="molecule type" value="Genomic_DNA"/>
</dbReference>
<evidence type="ECO:0000256" key="9">
    <source>
        <dbReference type="ARBA" id="ARBA00023288"/>
    </source>
</evidence>
<gene>
    <name evidence="12" type="ORF">P5673_007673</name>
</gene>
<dbReference type="PRINTS" id="PR01349">
    <property type="entry name" value="WNTPROTEIN"/>
</dbReference>
<keyword evidence="3 10" id="KW-0217">Developmental protein</keyword>
<dbReference type="FunFam" id="3.30.2460.20:FF:000001">
    <property type="entry name" value="Wnt homolog"/>
    <property type="match status" value="1"/>
</dbReference>
<dbReference type="GO" id="GO:0005615">
    <property type="term" value="C:extracellular space"/>
    <property type="evidence" value="ECO:0007669"/>
    <property type="project" value="TreeGrafter"/>
</dbReference>
<evidence type="ECO:0000256" key="4">
    <source>
        <dbReference type="ARBA" id="ARBA00022525"/>
    </source>
</evidence>
<dbReference type="Pfam" id="PF00110">
    <property type="entry name" value="wnt"/>
    <property type="match status" value="1"/>
</dbReference>
<dbReference type="GO" id="GO:0005109">
    <property type="term" value="F:frizzled binding"/>
    <property type="evidence" value="ECO:0007669"/>
    <property type="project" value="TreeGrafter"/>
</dbReference>
<comment type="caution">
    <text evidence="12">The sequence shown here is derived from an EMBL/GenBank/DDBJ whole genome shotgun (WGS) entry which is preliminary data.</text>
</comment>
<comment type="subcellular location">
    <subcellularLocation>
        <location evidence="1 10">Secreted</location>
        <location evidence="1 10">Extracellular space</location>
        <location evidence="1 10">Extracellular matrix</location>
    </subcellularLocation>
</comment>
<dbReference type="PANTHER" id="PTHR12027">
    <property type="entry name" value="WNT RELATED"/>
    <property type="match status" value="1"/>
</dbReference>
<comment type="similarity">
    <text evidence="2 10">Belongs to the Wnt family.</text>
</comment>
<organism evidence="12 13">
    <name type="scientific">Acropora cervicornis</name>
    <name type="common">Staghorn coral</name>
    <dbReference type="NCBI Taxonomy" id="6130"/>
    <lineage>
        <taxon>Eukaryota</taxon>
        <taxon>Metazoa</taxon>
        <taxon>Cnidaria</taxon>
        <taxon>Anthozoa</taxon>
        <taxon>Hexacorallia</taxon>
        <taxon>Scleractinia</taxon>
        <taxon>Astrocoeniina</taxon>
        <taxon>Acroporidae</taxon>
        <taxon>Acropora</taxon>
    </lineage>
</organism>
<evidence type="ECO:0000256" key="5">
    <source>
        <dbReference type="ARBA" id="ARBA00022530"/>
    </source>
</evidence>
<dbReference type="SMART" id="SM00097">
    <property type="entry name" value="WNT1"/>
    <property type="match status" value="1"/>
</dbReference>
<evidence type="ECO:0000256" key="8">
    <source>
        <dbReference type="ARBA" id="ARBA00023180"/>
    </source>
</evidence>
<evidence type="ECO:0000313" key="12">
    <source>
        <dbReference type="EMBL" id="KAK2567801.1"/>
    </source>
</evidence>
<dbReference type="PROSITE" id="PS00246">
    <property type="entry name" value="WNT1"/>
    <property type="match status" value="1"/>
</dbReference>
<feature type="chain" id="PRO_5042160745" description="Protein Wnt" evidence="11">
    <location>
        <begin position="21"/>
        <end position="356"/>
    </location>
</feature>
<dbReference type="PANTHER" id="PTHR12027:SF101">
    <property type="entry name" value="PROTEIN WNT-4"/>
    <property type="match status" value="1"/>
</dbReference>
<comment type="function">
    <text evidence="10">Ligand for members of the frizzled family of seven transmembrane receptors.</text>
</comment>
<keyword evidence="5" id="KW-0272">Extracellular matrix</keyword>